<dbReference type="Gene3D" id="3.60.160.10">
    <property type="entry name" value="Mitochondrial biogenesis AIM24"/>
    <property type="match status" value="1"/>
</dbReference>
<organism evidence="1 2">
    <name type="scientific">Stieleria bergensis</name>
    <dbReference type="NCBI Taxonomy" id="2528025"/>
    <lineage>
        <taxon>Bacteria</taxon>
        <taxon>Pseudomonadati</taxon>
        <taxon>Planctomycetota</taxon>
        <taxon>Planctomycetia</taxon>
        <taxon>Pirellulales</taxon>
        <taxon>Pirellulaceae</taxon>
        <taxon>Stieleria</taxon>
    </lineage>
</organism>
<dbReference type="InterPro" id="IPR036983">
    <property type="entry name" value="AIM24_sf"/>
</dbReference>
<dbReference type="EMBL" id="CP036272">
    <property type="protein sequence ID" value="QDT59672.1"/>
    <property type="molecule type" value="Genomic_DNA"/>
</dbReference>
<dbReference type="PANTHER" id="PTHR43657:SF1">
    <property type="entry name" value="ALTERED INHERITANCE OF MITOCHONDRIA PROTEIN 24, MITOCHONDRIAL"/>
    <property type="match status" value="1"/>
</dbReference>
<reference evidence="1 2" key="1">
    <citation type="submission" date="2019-02" db="EMBL/GenBank/DDBJ databases">
        <title>Deep-cultivation of Planctomycetes and their phenomic and genomic characterization uncovers novel biology.</title>
        <authorList>
            <person name="Wiegand S."/>
            <person name="Jogler M."/>
            <person name="Boedeker C."/>
            <person name="Pinto D."/>
            <person name="Vollmers J."/>
            <person name="Rivas-Marin E."/>
            <person name="Kohn T."/>
            <person name="Peeters S.H."/>
            <person name="Heuer A."/>
            <person name="Rast P."/>
            <person name="Oberbeckmann S."/>
            <person name="Bunk B."/>
            <person name="Jeske O."/>
            <person name="Meyerdierks A."/>
            <person name="Storesund J.E."/>
            <person name="Kallscheuer N."/>
            <person name="Luecker S."/>
            <person name="Lage O.M."/>
            <person name="Pohl T."/>
            <person name="Merkel B.J."/>
            <person name="Hornburger P."/>
            <person name="Mueller R.-W."/>
            <person name="Bruemmer F."/>
            <person name="Labrenz M."/>
            <person name="Spormann A.M."/>
            <person name="Op den Camp H."/>
            <person name="Overmann J."/>
            <person name="Amann R."/>
            <person name="Jetten M.S.M."/>
            <person name="Mascher T."/>
            <person name="Medema M.H."/>
            <person name="Devos D.P."/>
            <person name="Kaster A.-K."/>
            <person name="Ovreas L."/>
            <person name="Rohde M."/>
            <person name="Galperin M.Y."/>
            <person name="Jogler C."/>
        </authorList>
    </citation>
    <scope>NUCLEOTIDE SEQUENCE [LARGE SCALE GENOMIC DNA]</scope>
    <source>
        <strain evidence="1 2">SV_7m_r</strain>
    </source>
</reference>
<dbReference type="AlphaFoldDB" id="A0A517SU73"/>
<gene>
    <name evidence="1" type="ORF">SV7mr_21810</name>
</gene>
<name>A0A517SU73_9BACT</name>
<dbReference type="InterPro" id="IPR002838">
    <property type="entry name" value="AIM24"/>
</dbReference>
<evidence type="ECO:0000313" key="1">
    <source>
        <dbReference type="EMBL" id="QDT59672.1"/>
    </source>
</evidence>
<dbReference type="InterPro" id="IPR016031">
    <property type="entry name" value="Trp_RNA-bd_attenuator-like_dom"/>
</dbReference>
<accession>A0A517SU73</accession>
<proteinExistence type="predicted"/>
<dbReference type="PANTHER" id="PTHR43657">
    <property type="entry name" value="TRYPTOPHAN RNA-BINDING ATTENUATOR PROTEIN-LIKE PROTEIN"/>
    <property type="match status" value="1"/>
</dbReference>
<evidence type="ECO:0008006" key="3">
    <source>
        <dbReference type="Google" id="ProtNLM"/>
    </source>
</evidence>
<protein>
    <recommendedName>
        <fullName evidence="3">TIGR00266 family protein</fullName>
    </recommendedName>
</protein>
<dbReference type="NCBIfam" id="TIGR00266">
    <property type="entry name" value="TIGR00266 family protein"/>
    <property type="match status" value="1"/>
</dbReference>
<keyword evidence="2" id="KW-1185">Reference proteome</keyword>
<dbReference type="OrthoDB" id="9779518at2"/>
<sequence>MIQFACPACQKQYTVGDEHAGKQANCQACGQAMLIPDAVPVAPLADDGPDFGSIAQQASQEASAAQAAAAANAKATSSETLTGSTENLGYEISQRPDFSMVKVDLPPGGKILAEPSVMMSMSPNINMVAGFRGGLGRTLGKMLGGESMITNTFTAESSGGEVLFASGAAGDVMYQRLNNQTMYLQRGAYMLCTEGIELTGKWQGAKGFFSGEGLVLLKASGTGDLFFNSYGAIMEIDVQDQFIVDTGYIVAFEESLQYNISVLPGLRAGGKIKSFFFGGEGLVARFSGSGKVWVQTRQVTSFLSWVHPFRPVKDKG</sequence>
<dbReference type="Pfam" id="PF01987">
    <property type="entry name" value="AIM24"/>
    <property type="match status" value="1"/>
</dbReference>
<dbReference type="Proteomes" id="UP000315003">
    <property type="component" value="Chromosome"/>
</dbReference>
<dbReference type="RefSeq" id="WP_145271699.1">
    <property type="nucleotide sequence ID" value="NZ_CP036272.1"/>
</dbReference>
<dbReference type="SUPFAM" id="SSF51219">
    <property type="entry name" value="TRAP-like"/>
    <property type="match status" value="1"/>
</dbReference>
<evidence type="ECO:0000313" key="2">
    <source>
        <dbReference type="Proteomes" id="UP000315003"/>
    </source>
</evidence>